<gene>
    <name evidence="2" type="ORF">HLPCO_002649</name>
</gene>
<dbReference type="STRING" id="1033810.HLPCO_002649"/>
<reference evidence="2 3" key="2">
    <citation type="journal article" date="2013" name="PLoS ONE">
        <title>INDIGO - INtegrated Data Warehouse of MIcrobial GenOmes with Examples from the Red Sea Extremophiles.</title>
        <authorList>
            <person name="Alam I."/>
            <person name="Antunes A."/>
            <person name="Kamau A.A."/>
            <person name="Ba Alawi W."/>
            <person name="Kalkatawi M."/>
            <person name="Stingl U."/>
            <person name="Bajic V.B."/>
        </authorList>
    </citation>
    <scope>NUCLEOTIDE SEQUENCE [LARGE SCALE GENOMIC DNA]</scope>
    <source>
        <strain evidence="2 3">SSD-17B</strain>
    </source>
</reference>
<sequence>MFSIIKRLIINLKSIIWPLVAMLVYFIGRSLENHSRLVEQFYSTTINKWVRQGISWLSGFVTFSISEILILLHVLAIPVIIVVMIKKFNKGELLIVTKKLLSYVSVMYILFMLLWGFNYSRQSITEVMNLEVKESSTEELYNLSKALILKANDLRGQVNEDSEGVMTIEGGYESVFERSDEGYKEVTDEYRVLSGSYGKPKPIMLSRPMLYTQIVGIYIPYTAEPNVNVATPDLQIPTNTLHEMAHQRGFAYEGEANYIAYLTATAHKDSDFRYSGTMFALKYTLNALLRDDYELGFELISLLSEDVKRDLTYINGFWVKYEGKASEVADTVNDTYLKGNGQEEGTKSYGQVVDLLLAHYRKYGEV</sequence>
<evidence type="ECO:0000256" key="1">
    <source>
        <dbReference type="SAM" id="Phobius"/>
    </source>
</evidence>
<proteinExistence type="predicted"/>
<organism evidence="2 3">
    <name type="scientific">Haloplasma contractile SSD-17B</name>
    <dbReference type="NCBI Taxonomy" id="1033810"/>
    <lineage>
        <taxon>Bacteria</taxon>
        <taxon>Bacillati</taxon>
        <taxon>Mycoplasmatota</taxon>
        <taxon>Mollicutes</taxon>
        <taxon>Haloplasmatales</taxon>
        <taxon>Haloplasmataceae</taxon>
        <taxon>Haloplasma</taxon>
    </lineage>
</organism>
<dbReference type="Pfam" id="PF12725">
    <property type="entry name" value="DUF3810"/>
    <property type="match status" value="1"/>
</dbReference>
<protein>
    <recommendedName>
        <fullName evidence="4">DUF3810 domain-containing protein</fullName>
    </recommendedName>
</protein>
<dbReference type="Proteomes" id="UP000005707">
    <property type="component" value="Unassembled WGS sequence"/>
</dbReference>
<evidence type="ECO:0008006" key="4">
    <source>
        <dbReference type="Google" id="ProtNLM"/>
    </source>
</evidence>
<accession>F7Q110</accession>
<dbReference type="AlphaFoldDB" id="F7Q110"/>
<feature type="transmembrane region" description="Helical" evidence="1">
    <location>
        <begin position="68"/>
        <end position="88"/>
    </location>
</feature>
<dbReference type="InParanoid" id="F7Q110"/>
<dbReference type="OrthoDB" id="1048788at2"/>
<feature type="transmembrane region" description="Helical" evidence="1">
    <location>
        <begin position="12"/>
        <end position="28"/>
    </location>
</feature>
<dbReference type="InterPro" id="IPR024294">
    <property type="entry name" value="DUF3810"/>
</dbReference>
<dbReference type="RefSeq" id="WP_008827249.1">
    <property type="nucleotide sequence ID" value="NZ_AFNU02000012.1"/>
</dbReference>
<comment type="caution">
    <text evidence="2">The sequence shown here is derived from an EMBL/GenBank/DDBJ whole genome shotgun (WGS) entry which is preliminary data.</text>
</comment>
<keyword evidence="1" id="KW-0812">Transmembrane</keyword>
<dbReference type="eggNOG" id="ENOG502Z7T3">
    <property type="taxonomic scope" value="Bacteria"/>
</dbReference>
<name>F7Q110_9MOLU</name>
<keyword evidence="1" id="KW-0472">Membrane</keyword>
<evidence type="ECO:0000313" key="2">
    <source>
        <dbReference type="EMBL" id="ERJ11347.1"/>
    </source>
</evidence>
<keyword evidence="1" id="KW-1133">Transmembrane helix</keyword>
<dbReference type="EMBL" id="AFNU02000012">
    <property type="protein sequence ID" value="ERJ11347.1"/>
    <property type="molecule type" value="Genomic_DNA"/>
</dbReference>
<feature type="transmembrane region" description="Helical" evidence="1">
    <location>
        <begin position="100"/>
        <end position="117"/>
    </location>
</feature>
<keyword evidence="3" id="KW-1185">Reference proteome</keyword>
<evidence type="ECO:0000313" key="3">
    <source>
        <dbReference type="Proteomes" id="UP000005707"/>
    </source>
</evidence>
<reference evidence="2 3" key="1">
    <citation type="journal article" date="2011" name="J. Bacteriol.">
        <title>Genome sequence of Haloplasma contractile, an unusual contractile bacterium from a deep-sea anoxic brine lake.</title>
        <authorList>
            <person name="Antunes A."/>
            <person name="Alam I."/>
            <person name="El Dorry H."/>
            <person name="Siam R."/>
            <person name="Robertson A."/>
            <person name="Bajic V.B."/>
            <person name="Stingl U."/>
        </authorList>
    </citation>
    <scope>NUCLEOTIDE SEQUENCE [LARGE SCALE GENOMIC DNA]</scope>
    <source>
        <strain evidence="2 3">SSD-17B</strain>
    </source>
</reference>